<dbReference type="AlphaFoldDB" id="A0AAV7J9L8"/>
<evidence type="ECO:0000313" key="1">
    <source>
        <dbReference type="EMBL" id="KAH0568718.1"/>
    </source>
</evidence>
<name>A0AAV7J9L8_COTGL</name>
<organism evidence="1 2">
    <name type="scientific">Cotesia glomerata</name>
    <name type="common">Lepidopteran parasitic wasp</name>
    <name type="synonym">Apanteles glomeratus</name>
    <dbReference type="NCBI Taxonomy" id="32391"/>
    <lineage>
        <taxon>Eukaryota</taxon>
        <taxon>Metazoa</taxon>
        <taxon>Ecdysozoa</taxon>
        <taxon>Arthropoda</taxon>
        <taxon>Hexapoda</taxon>
        <taxon>Insecta</taxon>
        <taxon>Pterygota</taxon>
        <taxon>Neoptera</taxon>
        <taxon>Endopterygota</taxon>
        <taxon>Hymenoptera</taxon>
        <taxon>Apocrita</taxon>
        <taxon>Ichneumonoidea</taxon>
        <taxon>Braconidae</taxon>
        <taxon>Microgastrinae</taxon>
        <taxon>Cotesia</taxon>
    </lineage>
</organism>
<dbReference type="Proteomes" id="UP000826195">
    <property type="component" value="Unassembled WGS sequence"/>
</dbReference>
<dbReference type="EMBL" id="JAHXZJ010000001">
    <property type="protein sequence ID" value="KAH0568718.1"/>
    <property type="molecule type" value="Genomic_DNA"/>
</dbReference>
<accession>A0AAV7J9L8</accession>
<evidence type="ECO:0000313" key="2">
    <source>
        <dbReference type="Proteomes" id="UP000826195"/>
    </source>
</evidence>
<comment type="caution">
    <text evidence="1">The sequence shown here is derived from an EMBL/GenBank/DDBJ whole genome shotgun (WGS) entry which is preliminary data.</text>
</comment>
<gene>
    <name evidence="1" type="ORF">KQX54_021408</name>
</gene>
<sequence length="205" mass="23508">MRVKVSSLVSSFAIDLEFRTMGTRTQYLFHPPSRCGSEALHPSRELLNILSVQRSAHRGSTIVFYFGTHPLISLVDTVFSLFLFGLFVESGCEDVKLRGEGLRLASNMQVVLYIDIWIRTGRFGDRVYAGKDRNHPLDWCGYIWILDLPPHVANNPNADSRNLLLITAIYRFPCISSRLTGYLWINWVFLCPKMRLVRVESKNLI</sequence>
<reference evidence="1 2" key="1">
    <citation type="journal article" date="2021" name="J. Hered.">
        <title>A chromosome-level genome assembly of the parasitoid wasp, Cotesia glomerata (Hymenoptera: Braconidae).</title>
        <authorList>
            <person name="Pinto B.J."/>
            <person name="Weis J.J."/>
            <person name="Gamble T."/>
            <person name="Ode P.J."/>
            <person name="Paul R."/>
            <person name="Zaspel J.M."/>
        </authorList>
    </citation>
    <scope>NUCLEOTIDE SEQUENCE [LARGE SCALE GENOMIC DNA]</scope>
    <source>
        <strain evidence="1">CgM1</strain>
    </source>
</reference>
<proteinExistence type="predicted"/>
<keyword evidence="2" id="KW-1185">Reference proteome</keyword>
<protein>
    <submittedName>
        <fullName evidence="1">Uncharacterized protein</fullName>
    </submittedName>
</protein>